<accession>A0A382IFP7</accession>
<feature type="region of interest" description="Disordered" evidence="1">
    <location>
        <begin position="170"/>
        <end position="224"/>
    </location>
</feature>
<evidence type="ECO:0000313" key="2">
    <source>
        <dbReference type="EMBL" id="SVB98490.1"/>
    </source>
</evidence>
<protein>
    <submittedName>
        <fullName evidence="2">Uncharacterized protein</fullName>
    </submittedName>
</protein>
<feature type="non-terminal residue" evidence="2">
    <location>
        <position position="1"/>
    </location>
</feature>
<proteinExistence type="predicted"/>
<organism evidence="2">
    <name type="scientific">marine metagenome</name>
    <dbReference type="NCBI Taxonomy" id="408172"/>
    <lineage>
        <taxon>unclassified sequences</taxon>
        <taxon>metagenomes</taxon>
        <taxon>ecological metagenomes</taxon>
    </lineage>
</organism>
<name>A0A382IFP7_9ZZZZ</name>
<reference evidence="2" key="1">
    <citation type="submission" date="2018-05" db="EMBL/GenBank/DDBJ databases">
        <authorList>
            <person name="Lanie J.A."/>
            <person name="Ng W.-L."/>
            <person name="Kazmierczak K.M."/>
            <person name="Andrzejewski T.M."/>
            <person name="Davidsen T.M."/>
            <person name="Wayne K.J."/>
            <person name="Tettelin H."/>
            <person name="Glass J.I."/>
            <person name="Rusch D."/>
            <person name="Podicherti R."/>
            <person name="Tsui H.-C.T."/>
            <person name="Winkler M.E."/>
        </authorList>
    </citation>
    <scope>NUCLEOTIDE SEQUENCE</scope>
</reference>
<feature type="compositionally biased region" description="Basic and acidic residues" evidence="1">
    <location>
        <begin position="177"/>
        <end position="202"/>
    </location>
</feature>
<dbReference type="EMBL" id="UINC01067123">
    <property type="protein sequence ID" value="SVB98490.1"/>
    <property type="molecule type" value="Genomic_DNA"/>
</dbReference>
<gene>
    <name evidence="2" type="ORF">METZ01_LOCUS251344</name>
</gene>
<dbReference type="AlphaFoldDB" id="A0A382IFP7"/>
<evidence type="ECO:0000256" key="1">
    <source>
        <dbReference type="SAM" id="MobiDB-lite"/>
    </source>
</evidence>
<sequence>EAHFRSTHLVEAVEEVQTHSLSGTAAKELRDPHALAEYLRDQWHRQKHFPMQVATHLSKIFSGMGLQFFKKDKKVTHVSVAKPNYLDVEVEPVSDGIRKVIQFIEVTPNCTRRHILENLGGLAHVEPKEGENPPPMVEQTEEQKQLISDIHWLIHQGHVLEFSNGIIETAKKPRKKSDHESEEKKEVKEPLKVEKVPAEKSTVESQESGTAQVDEGPVTEELKE</sequence>